<dbReference type="Proteomes" id="UP000199570">
    <property type="component" value="Unassembled WGS sequence"/>
</dbReference>
<dbReference type="OrthoDB" id="6911364at2"/>
<keyword evidence="3" id="KW-1185">Reference proteome</keyword>
<protein>
    <submittedName>
        <fullName evidence="1">Uncharacterized protein</fullName>
    </submittedName>
</protein>
<dbReference type="EMBL" id="FNKJ01000001">
    <property type="protein sequence ID" value="SDQ03149.1"/>
    <property type="molecule type" value="Genomic_DNA"/>
</dbReference>
<dbReference type="AlphaFoldDB" id="A0A1H0XJZ5"/>
<reference evidence="1" key="1">
    <citation type="submission" date="2016-10" db="EMBL/GenBank/DDBJ databases">
        <authorList>
            <person name="de Groot N.N."/>
        </authorList>
    </citation>
    <scope>NUCLEOTIDE SEQUENCE [LARGE SCALE GENOMIC DNA]</scope>
    <source>
        <strain evidence="1">BS3775</strain>
    </source>
</reference>
<reference evidence="3" key="2">
    <citation type="submission" date="2016-10" db="EMBL/GenBank/DDBJ databases">
        <authorList>
            <person name="Varghese N."/>
            <person name="Submissions S."/>
        </authorList>
    </citation>
    <scope>NUCLEOTIDE SEQUENCE [LARGE SCALE GENOMIC DNA]</scope>
    <source>
        <strain evidence="3">BS3775</strain>
    </source>
</reference>
<organism evidence="1 3">
    <name type="scientific">Pseudomonas moorei</name>
    <dbReference type="NCBI Taxonomy" id="395599"/>
    <lineage>
        <taxon>Bacteria</taxon>
        <taxon>Pseudomonadati</taxon>
        <taxon>Pseudomonadota</taxon>
        <taxon>Gammaproteobacteria</taxon>
        <taxon>Pseudomonadales</taxon>
        <taxon>Pseudomonadaceae</taxon>
        <taxon>Pseudomonas</taxon>
    </lineage>
</organism>
<dbReference type="RefSeq" id="WP_011005866.1">
    <property type="nucleotide sequence ID" value="NZ_FNKJ01000001.1"/>
</dbReference>
<dbReference type="EMBL" id="FNKJ01000001">
    <property type="protein sequence ID" value="SDQ03606.1"/>
    <property type="molecule type" value="Genomic_DNA"/>
</dbReference>
<name>A0A1H0XJZ5_9PSED</name>
<evidence type="ECO:0000313" key="1">
    <source>
        <dbReference type="EMBL" id="SDQ03149.1"/>
    </source>
</evidence>
<accession>A0A1H0XJZ5</accession>
<gene>
    <name evidence="1" type="ORF">SAMN04490195_0004</name>
    <name evidence="2" type="ORF">SAMN04490195_0085</name>
</gene>
<evidence type="ECO:0000313" key="2">
    <source>
        <dbReference type="EMBL" id="SDQ03606.1"/>
    </source>
</evidence>
<proteinExistence type="predicted"/>
<evidence type="ECO:0000313" key="3">
    <source>
        <dbReference type="Proteomes" id="UP000199570"/>
    </source>
</evidence>
<sequence>MTTYRVVWSVDIDVDGDHRAAAEACARHYFQPRIAEGDPDSSCVFEVTGPNNKPALVDLVPSLCDLIGDDTE</sequence>